<organism evidence="2 3">
    <name type="scientific">Solanum verrucosum</name>
    <dbReference type="NCBI Taxonomy" id="315347"/>
    <lineage>
        <taxon>Eukaryota</taxon>
        <taxon>Viridiplantae</taxon>
        <taxon>Streptophyta</taxon>
        <taxon>Embryophyta</taxon>
        <taxon>Tracheophyta</taxon>
        <taxon>Spermatophyta</taxon>
        <taxon>Magnoliopsida</taxon>
        <taxon>eudicotyledons</taxon>
        <taxon>Gunneridae</taxon>
        <taxon>Pentapetalae</taxon>
        <taxon>asterids</taxon>
        <taxon>lamiids</taxon>
        <taxon>Solanales</taxon>
        <taxon>Solanaceae</taxon>
        <taxon>Solanoideae</taxon>
        <taxon>Solaneae</taxon>
        <taxon>Solanum</taxon>
    </lineage>
</organism>
<dbReference type="EMBL" id="CP133620">
    <property type="protein sequence ID" value="WMV47334.1"/>
    <property type="molecule type" value="Genomic_DNA"/>
</dbReference>
<evidence type="ECO:0000313" key="3">
    <source>
        <dbReference type="Proteomes" id="UP001234989"/>
    </source>
</evidence>
<proteinExistence type="predicted"/>
<sequence>MPLNCEAFPPNLVKLTLVGFMIDRHLLAGLKKLSKLRIRSSANTPMVKAFRNMKLCIFMDHMGCLKKLKDHLREWIYGLGQVIMTVTLPSRLEIPRARFKEKNKVVTDGSTLSTNSINSHDEDNAQEQRYNKAC</sequence>
<gene>
    <name evidence="2" type="ORF">MTR67_040719</name>
</gene>
<keyword evidence="3" id="KW-1185">Reference proteome</keyword>
<dbReference type="Proteomes" id="UP001234989">
    <property type="component" value="Chromosome 9"/>
</dbReference>
<accession>A0AAF0UK35</accession>
<name>A0AAF0UK35_SOLVR</name>
<dbReference type="AlphaFoldDB" id="A0AAF0UK35"/>
<reference evidence="2" key="1">
    <citation type="submission" date="2023-08" db="EMBL/GenBank/DDBJ databases">
        <title>A de novo genome assembly of Solanum verrucosum Schlechtendal, a Mexican diploid species geographically isolated from the other diploid A-genome species in potato relatives.</title>
        <authorList>
            <person name="Hosaka K."/>
        </authorList>
    </citation>
    <scope>NUCLEOTIDE SEQUENCE</scope>
    <source>
        <tissue evidence="2">Young leaves</tissue>
    </source>
</reference>
<evidence type="ECO:0000256" key="1">
    <source>
        <dbReference type="SAM" id="MobiDB-lite"/>
    </source>
</evidence>
<feature type="compositionally biased region" description="Polar residues" evidence="1">
    <location>
        <begin position="109"/>
        <end position="118"/>
    </location>
</feature>
<protein>
    <submittedName>
        <fullName evidence="2">Uncharacterized protein</fullName>
    </submittedName>
</protein>
<feature type="region of interest" description="Disordered" evidence="1">
    <location>
        <begin position="109"/>
        <end position="134"/>
    </location>
</feature>
<evidence type="ECO:0000313" key="2">
    <source>
        <dbReference type="EMBL" id="WMV47334.1"/>
    </source>
</evidence>